<dbReference type="EMBL" id="DF237275">
    <property type="protein sequence ID" value="GAQ87029.1"/>
    <property type="molecule type" value="Genomic_DNA"/>
</dbReference>
<dbReference type="InterPro" id="IPR013083">
    <property type="entry name" value="Znf_RING/FYVE/PHD"/>
</dbReference>
<dbReference type="SMART" id="SM00184">
    <property type="entry name" value="RING"/>
    <property type="match status" value="1"/>
</dbReference>
<dbReference type="PANTHER" id="PTHR45977">
    <property type="entry name" value="TARGET OF ERK KINASE MPK-1"/>
    <property type="match status" value="1"/>
</dbReference>
<sequence>MNFGLRGSRGDLEAGTLSPPERGATRGSPLFPGGASNRPGPRQSNPAAFLVTILLLFLVLNSQQVSPNFLLWVGVGVFFMVTSLRMYSLWHQVQSQLGGATVFAGDQLRMSQGMQLWSLYRGPRDAFTGLRLQLALLERDFDELDYDALRALDPDNPPDVRAFSEAEINALPCYPYKTPPPPLPAISDPLPADPAKGVFGTQGTDPPNVDELTCSVCLENVTEGELVRTLPCLHGFHQKCVDRWLRQQATCPVCKFKLGTVSSPG</sequence>
<evidence type="ECO:0000256" key="5">
    <source>
        <dbReference type="ARBA" id="ARBA00022692"/>
    </source>
</evidence>
<dbReference type="OMA" id="INANPMA"/>
<evidence type="ECO:0000256" key="12">
    <source>
        <dbReference type="PROSITE-ProRule" id="PRU00175"/>
    </source>
</evidence>
<evidence type="ECO:0000256" key="8">
    <source>
        <dbReference type="ARBA" id="ARBA00022786"/>
    </source>
</evidence>
<reference evidence="16 17" key="1">
    <citation type="journal article" date="2014" name="Nat. Commun.">
        <title>Klebsormidium flaccidum genome reveals primary factors for plant terrestrial adaptation.</title>
        <authorList>
            <person name="Hori K."/>
            <person name="Maruyama F."/>
            <person name="Fujisawa T."/>
            <person name="Togashi T."/>
            <person name="Yamamoto N."/>
            <person name="Seo M."/>
            <person name="Sato S."/>
            <person name="Yamada T."/>
            <person name="Mori H."/>
            <person name="Tajima N."/>
            <person name="Moriyama T."/>
            <person name="Ikeuchi M."/>
            <person name="Watanabe M."/>
            <person name="Wada H."/>
            <person name="Kobayashi K."/>
            <person name="Saito M."/>
            <person name="Masuda T."/>
            <person name="Sasaki-Sekimoto Y."/>
            <person name="Mashiguchi K."/>
            <person name="Awai K."/>
            <person name="Shimojima M."/>
            <person name="Masuda S."/>
            <person name="Iwai M."/>
            <person name="Nobusawa T."/>
            <person name="Narise T."/>
            <person name="Kondo S."/>
            <person name="Saito H."/>
            <person name="Sato R."/>
            <person name="Murakawa M."/>
            <person name="Ihara Y."/>
            <person name="Oshima-Yamada Y."/>
            <person name="Ohtaka K."/>
            <person name="Satoh M."/>
            <person name="Sonobe K."/>
            <person name="Ishii M."/>
            <person name="Ohtani R."/>
            <person name="Kanamori-Sato M."/>
            <person name="Honoki R."/>
            <person name="Miyazaki D."/>
            <person name="Mochizuki H."/>
            <person name="Umetsu J."/>
            <person name="Higashi K."/>
            <person name="Shibata D."/>
            <person name="Kamiya Y."/>
            <person name="Sato N."/>
            <person name="Nakamura Y."/>
            <person name="Tabata S."/>
            <person name="Ida S."/>
            <person name="Kurokawa K."/>
            <person name="Ohta H."/>
        </authorList>
    </citation>
    <scope>NUCLEOTIDE SEQUENCE [LARGE SCALE GENOMIC DNA]</scope>
    <source>
        <strain evidence="16 17">NIES-2285</strain>
    </source>
</reference>
<keyword evidence="9" id="KW-0862">Zinc</keyword>
<dbReference type="GO" id="GO:0008270">
    <property type="term" value="F:zinc ion binding"/>
    <property type="evidence" value="ECO:0007669"/>
    <property type="project" value="UniProtKB-KW"/>
</dbReference>
<evidence type="ECO:0000256" key="2">
    <source>
        <dbReference type="ARBA" id="ARBA00004141"/>
    </source>
</evidence>
<evidence type="ECO:0000256" key="1">
    <source>
        <dbReference type="ARBA" id="ARBA00000900"/>
    </source>
</evidence>
<dbReference type="SUPFAM" id="SSF57850">
    <property type="entry name" value="RING/U-box"/>
    <property type="match status" value="1"/>
</dbReference>
<evidence type="ECO:0000256" key="9">
    <source>
        <dbReference type="ARBA" id="ARBA00022833"/>
    </source>
</evidence>
<dbReference type="InterPro" id="IPR001841">
    <property type="entry name" value="Znf_RING"/>
</dbReference>
<dbReference type="EC" id="2.3.2.27" evidence="3"/>
<evidence type="ECO:0000313" key="16">
    <source>
        <dbReference type="EMBL" id="GAQ87029.1"/>
    </source>
</evidence>
<organism evidence="16 17">
    <name type="scientific">Klebsormidium nitens</name>
    <name type="common">Green alga</name>
    <name type="synonym">Ulothrix nitens</name>
    <dbReference type="NCBI Taxonomy" id="105231"/>
    <lineage>
        <taxon>Eukaryota</taxon>
        <taxon>Viridiplantae</taxon>
        <taxon>Streptophyta</taxon>
        <taxon>Klebsormidiophyceae</taxon>
        <taxon>Klebsormidiales</taxon>
        <taxon>Klebsormidiaceae</taxon>
        <taxon>Klebsormidium</taxon>
    </lineage>
</organism>
<keyword evidence="5 14" id="KW-0812">Transmembrane</keyword>
<evidence type="ECO:0000256" key="13">
    <source>
        <dbReference type="SAM" id="MobiDB-lite"/>
    </source>
</evidence>
<feature type="domain" description="RING-type" evidence="15">
    <location>
        <begin position="214"/>
        <end position="255"/>
    </location>
</feature>
<keyword evidence="7 12" id="KW-0863">Zinc-finger</keyword>
<evidence type="ECO:0000256" key="6">
    <source>
        <dbReference type="ARBA" id="ARBA00022723"/>
    </source>
</evidence>
<gene>
    <name evidence="16" type="ORF">KFL_003260120</name>
</gene>
<dbReference type="GO" id="GO:0006511">
    <property type="term" value="P:ubiquitin-dependent protein catabolic process"/>
    <property type="evidence" value="ECO:0000318"/>
    <property type="project" value="GO_Central"/>
</dbReference>
<evidence type="ECO:0000256" key="7">
    <source>
        <dbReference type="ARBA" id="ARBA00022771"/>
    </source>
</evidence>
<dbReference type="Pfam" id="PF13639">
    <property type="entry name" value="zf-RING_2"/>
    <property type="match status" value="1"/>
</dbReference>
<dbReference type="Gene3D" id="3.30.40.10">
    <property type="entry name" value="Zinc/RING finger domain, C3HC4 (zinc finger)"/>
    <property type="match status" value="1"/>
</dbReference>
<feature type="region of interest" description="Disordered" evidence="13">
    <location>
        <begin position="1"/>
        <end position="42"/>
    </location>
</feature>
<feature type="transmembrane region" description="Helical" evidence="14">
    <location>
        <begin position="69"/>
        <end position="87"/>
    </location>
</feature>
<evidence type="ECO:0000256" key="11">
    <source>
        <dbReference type="ARBA" id="ARBA00023136"/>
    </source>
</evidence>
<name>A0A1Y1IC77_KLENI</name>
<keyword evidence="8" id="KW-0833">Ubl conjugation pathway</keyword>
<evidence type="ECO:0000256" key="4">
    <source>
        <dbReference type="ARBA" id="ARBA00022679"/>
    </source>
</evidence>
<dbReference type="PROSITE" id="PS50089">
    <property type="entry name" value="ZF_RING_2"/>
    <property type="match status" value="1"/>
</dbReference>
<keyword evidence="6" id="KW-0479">Metal-binding</keyword>
<protein>
    <recommendedName>
        <fullName evidence="3">RING-type E3 ubiquitin transferase</fullName>
        <ecNumber evidence="3">2.3.2.27</ecNumber>
    </recommendedName>
</protein>
<keyword evidence="10 14" id="KW-1133">Transmembrane helix</keyword>
<evidence type="ECO:0000256" key="3">
    <source>
        <dbReference type="ARBA" id="ARBA00012483"/>
    </source>
</evidence>
<dbReference type="CDD" id="cd16454">
    <property type="entry name" value="RING-H2_PA-TM-RING"/>
    <property type="match status" value="1"/>
</dbReference>
<evidence type="ECO:0000256" key="10">
    <source>
        <dbReference type="ARBA" id="ARBA00022989"/>
    </source>
</evidence>
<dbReference type="GO" id="GO:0016020">
    <property type="term" value="C:membrane"/>
    <property type="evidence" value="ECO:0007669"/>
    <property type="project" value="UniProtKB-SubCell"/>
</dbReference>
<proteinExistence type="predicted"/>
<keyword evidence="4" id="KW-0808">Transferase</keyword>
<evidence type="ECO:0000256" key="14">
    <source>
        <dbReference type="SAM" id="Phobius"/>
    </source>
</evidence>
<dbReference type="PANTHER" id="PTHR45977:SF4">
    <property type="entry name" value="RING-TYPE DOMAIN-CONTAINING PROTEIN"/>
    <property type="match status" value="1"/>
</dbReference>
<dbReference type="AlphaFoldDB" id="A0A1Y1IC77"/>
<evidence type="ECO:0000259" key="15">
    <source>
        <dbReference type="PROSITE" id="PS50089"/>
    </source>
</evidence>
<dbReference type="STRING" id="105231.A0A1Y1IC77"/>
<feature type="transmembrane region" description="Helical" evidence="14">
    <location>
        <begin position="47"/>
        <end position="63"/>
    </location>
</feature>
<dbReference type="GO" id="GO:0061630">
    <property type="term" value="F:ubiquitin protein ligase activity"/>
    <property type="evidence" value="ECO:0000318"/>
    <property type="project" value="GO_Central"/>
</dbReference>
<comment type="subcellular location">
    <subcellularLocation>
        <location evidence="2">Membrane</location>
        <topology evidence="2">Multi-pass membrane protein</topology>
    </subcellularLocation>
</comment>
<keyword evidence="17" id="KW-1185">Reference proteome</keyword>
<dbReference type="Proteomes" id="UP000054558">
    <property type="component" value="Unassembled WGS sequence"/>
</dbReference>
<dbReference type="GO" id="GO:0016567">
    <property type="term" value="P:protein ubiquitination"/>
    <property type="evidence" value="ECO:0000318"/>
    <property type="project" value="GO_Central"/>
</dbReference>
<comment type="catalytic activity">
    <reaction evidence="1">
        <text>S-ubiquitinyl-[E2 ubiquitin-conjugating enzyme]-L-cysteine + [acceptor protein]-L-lysine = [E2 ubiquitin-conjugating enzyme]-L-cysteine + N(6)-ubiquitinyl-[acceptor protein]-L-lysine.</text>
        <dbReference type="EC" id="2.3.2.27"/>
    </reaction>
</comment>
<evidence type="ECO:0000313" key="17">
    <source>
        <dbReference type="Proteomes" id="UP000054558"/>
    </source>
</evidence>
<dbReference type="OrthoDB" id="8062037at2759"/>
<keyword evidence="11 14" id="KW-0472">Membrane</keyword>
<accession>A0A1Y1IC77</accession>